<keyword evidence="3" id="KW-1185">Reference proteome</keyword>
<dbReference type="OrthoDB" id="7064678at2"/>
<evidence type="ECO:0000256" key="1">
    <source>
        <dbReference type="SAM" id="SignalP"/>
    </source>
</evidence>
<feature type="chain" id="PRO_5022019854" evidence="1">
    <location>
        <begin position="22"/>
        <end position="113"/>
    </location>
</feature>
<sequence>MDKRMGLLLLGLFGLAGSLSAASGISVISTNNSNGAWVGYTDGAVRFCNGGGGTAVPFWTSCTTALDAHGSAVTDISNSQQRAWVGYADGQLYYCKESGSDQRPVAECIAVKP</sequence>
<dbReference type="RefSeq" id="WP_144357515.1">
    <property type="nucleotide sequence ID" value="NZ_VMNH01000004.1"/>
</dbReference>
<accession>A0A557SK32</accession>
<organism evidence="2 3">
    <name type="scientific">Sedimenticola selenatireducens</name>
    <dbReference type="NCBI Taxonomy" id="191960"/>
    <lineage>
        <taxon>Bacteria</taxon>
        <taxon>Pseudomonadati</taxon>
        <taxon>Pseudomonadota</taxon>
        <taxon>Gammaproteobacteria</taxon>
        <taxon>Chromatiales</taxon>
        <taxon>Sedimenticolaceae</taxon>
        <taxon>Sedimenticola</taxon>
    </lineage>
</organism>
<name>A0A557SK32_9GAMM</name>
<dbReference type="EMBL" id="VMNH01000004">
    <property type="protein sequence ID" value="TVO77791.1"/>
    <property type="molecule type" value="Genomic_DNA"/>
</dbReference>
<proteinExistence type="predicted"/>
<dbReference type="Proteomes" id="UP000316649">
    <property type="component" value="Unassembled WGS sequence"/>
</dbReference>
<feature type="signal peptide" evidence="1">
    <location>
        <begin position="1"/>
        <end position="21"/>
    </location>
</feature>
<comment type="caution">
    <text evidence="2">The sequence shown here is derived from an EMBL/GenBank/DDBJ whole genome shotgun (WGS) entry which is preliminary data.</text>
</comment>
<reference evidence="2 3" key="1">
    <citation type="submission" date="2019-07" db="EMBL/GenBank/DDBJ databases">
        <title>The pathways for chlorine oxyanion respiration interact through the shared metabolite chlorate.</title>
        <authorList>
            <person name="Barnum T.P."/>
            <person name="Cheng Y."/>
            <person name="Hill K.A."/>
            <person name="Lucas L.N."/>
            <person name="Carlson H.K."/>
            <person name="Coates J.D."/>
        </authorList>
    </citation>
    <scope>NUCLEOTIDE SEQUENCE [LARGE SCALE GENOMIC DNA]</scope>
    <source>
        <strain evidence="2 3">BK-1</strain>
    </source>
</reference>
<gene>
    <name evidence="2" type="ORF">FHP88_03045</name>
</gene>
<protein>
    <submittedName>
        <fullName evidence="2">Uncharacterized protein</fullName>
    </submittedName>
</protein>
<keyword evidence="1" id="KW-0732">Signal</keyword>
<dbReference type="AlphaFoldDB" id="A0A557SK32"/>
<evidence type="ECO:0000313" key="3">
    <source>
        <dbReference type="Proteomes" id="UP000316649"/>
    </source>
</evidence>
<evidence type="ECO:0000313" key="2">
    <source>
        <dbReference type="EMBL" id="TVO77791.1"/>
    </source>
</evidence>